<feature type="domain" description="Methyltransferase FkbM" evidence="1">
    <location>
        <begin position="60"/>
        <end position="222"/>
    </location>
</feature>
<evidence type="ECO:0000313" key="2">
    <source>
        <dbReference type="EMBL" id="MEI4831421.1"/>
    </source>
</evidence>
<dbReference type="PANTHER" id="PTHR34203">
    <property type="entry name" value="METHYLTRANSFERASE, FKBM FAMILY PROTEIN"/>
    <property type="match status" value="1"/>
</dbReference>
<keyword evidence="2" id="KW-0489">Methyltransferase</keyword>
<dbReference type="SUPFAM" id="SSF53335">
    <property type="entry name" value="S-adenosyl-L-methionine-dependent methyltransferases"/>
    <property type="match status" value="1"/>
</dbReference>
<dbReference type="InterPro" id="IPR029063">
    <property type="entry name" value="SAM-dependent_MTases_sf"/>
</dbReference>
<dbReference type="NCBIfam" id="TIGR01444">
    <property type="entry name" value="fkbM_fam"/>
    <property type="match status" value="1"/>
</dbReference>
<keyword evidence="2" id="KW-0808">Transferase</keyword>
<sequence length="260" mass="29820">MFGTYIGDDKMLIKMSYYGFLMISSKDLSLMPSLVTTGAIEPLLTKFFIQQVKPGNTIVDIGTNVGYFTVLAGYLVGTHGTVIGYEANPTVYKMLQDNIAMNWITTQTKLHNKAVYSEEKTLSFRSSDKFHGDSSTHFRPENENRVENYTLIDVEAVTLDQQLRDIPQIDLLKIDIEGGEYHAFLGMMELIKQKKIKRIVFEWNVVMLGEDKDPFFLLLQEIQEKHGGLFHILDQEGRPVQVALETITYYEFYPYGLIQF</sequence>
<dbReference type="PANTHER" id="PTHR34203:SF15">
    <property type="entry name" value="SLL1173 PROTEIN"/>
    <property type="match status" value="1"/>
</dbReference>
<evidence type="ECO:0000313" key="3">
    <source>
        <dbReference type="Proteomes" id="UP001367922"/>
    </source>
</evidence>
<organism evidence="2 3">
    <name type="scientific">Bacillus yunxiaonensis</name>
    <dbReference type="NCBI Taxonomy" id="3127665"/>
    <lineage>
        <taxon>Bacteria</taxon>
        <taxon>Bacillati</taxon>
        <taxon>Bacillota</taxon>
        <taxon>Bacilli</taxon>
        <taxon>Bacillales</taxon>
        <taxon>Bacillaceae</taxon>
        <taxon>Bacillus</taxon>
    </lineage>
</organism>
<reference evidence="2 3" key="1">
    <citation type="submission" date="2024-01" db="EMBL/GenBank/DDBJ databases">
        <title>Seven novel Bacillus-like species.</title>
        <authorList>
            <person name="Liu G."/>
        </authorList>
    </citation>
    <scope>NUCLEOTIDE SEQUENCE [LARGE SCALE GENOMIC DNA]</scope>
    <source>
        <strain evidence="2 3">FJAT-53711</strain>
    </source>
</reference>
<dbReference type="Gene3D" id="3.40.50.150">
    <property type="entry name" value="Vaccinia Virus protein VP39"/>
    <property type="match status" value="1"/>
</dbReference>
<dbReference type="InterPro" id="IPR052514">
    <property type="entry name" value="SAM-dependent_MTase"/>
</dbReference>
<dbReference type="Pfam" id="PF05050">
    <property type="entry name" value="Methyltransf_21"/>
    <property type="match status" value="1"/>
</dbReference>
<keyword evidence="3" id="KW-1185">Reference proteome</keyword>
<gene>
    <name evidence="2" type="ORF">WAX78_18510</name>
</gene>
<dbReference type="RefSeq" id="WP_336483492.1">
    <property type="nucleotide sequence ID" value="NZ_JBAWSV010000007.1"/>
</dbReference>
<dbReference type="InterPro" id="IPR006342">
    <property type="entry name" value="FkbM_mtfrase"/>
</dbReference>
<evidence type="ECO:0000259" key="1">
    <source>
        <dbReference type="Pfam" id="PF05050"/>
    </source>
</evidence>
<dbReference type="GO" id="GO:0032259">
    <property type="term" value="P:methylation"/>
    <property type="evidence" value="ECO:0007669"/>
    <property type="project" value="UniProtKB-KW"/>
</dbReference>
<proteinExistence type="predicted"/>
<name>A0ABU8FZH6_9BACI</name>
<dbReference type="GO" id="GO:0008168">
    <property type="term" value="F:methyltransferase activity"/>
    <property type="evidence" value="ECO:0007669"/>
    <property type="project" value="UniProtKB-KW"/>
</dbReference>
<protein>
    <submittedName>
        <fullName evidence="2">FkbM family methyltransferase</fullName>
    </submittedName>
</protein>
<comment type="caution">
    <text evidence="2">The sequence shown here is derived from an EMBL/GenBank/DDBJ whole genome shotgun (WGS) entry which is preliminary data.</text>
</comment>
<accession>A0ABU8FZH6</accession>
<dbReference type="Proteomes" id="UP001367922">
    <property type="component" value="Unassembled WGS sequence"/>
</dbReference>
<dbReference type="EMBL" id="JBAWSV010000007">
    <property type="protein sequence ID" value="MEI4831421.1"/>
    <property type="molecule type" value="Genomic_DNA"/>
</dbReference>